<dbReference type="RefSeq" id="WP_189967715.1">
    <property type="nucleotide sequence ID" value="NZ_BMUA01000020.1"/>
</dbReference>
<evidence type="ECO:0000313" key="2">
    <source>
        <dbReference type="Proteomes" id="UP001050808"/>
    </source>
</evidence>
<accession>A0ABQ3R267</accession>
<gene>
    <name evidence="1" type="ORF">Sviol_80290</name>
</gene>
<evidence type="ECO:0000313" key="1">
    <source>
        <dbReference type="EMBL" id="GHI43621.1"/>
    </source>
</evidence>
<keyword evidence="2" id="KW-1185">Reference proteome</keyword>
<dbReference type="Proteomes" id="UP001050808">
    <property type="component" value="Unassembled WGS sequence"/>
</dbReference>
<comment type="caution">
    <text evidence="1">The sequence shown here is derived from an EMBL/GenBank/DDBJ whole genome shotgun (WGS) entry which is preliminary data.</text>
</comment>
<organism evidence="1 2">
    <name type="scientific">Streptomyces violascens</name>
    <dbReference type="NCBI Taxonomy" id="67381"/>
    <lineage>
        <taxon>Bacteria</taxon>
        <taxon>Bacillati</taxon>
        <taxon>Actinomycetota</taxon>
        <taxon>Actinomycetes</taxon>
        <taxon>Kitasatosporales</taxon>
        <taxon>Streptomycetaceae</taxon>
        <taxon>Streptomyces</taxon>
    </lineage>
</organism>
<proteinExistence type="predicted"/>
<reference evidence="1" key="1">
    <citation type="submission" date="2024-05" db="EMBL/GenBank/DDBJ databases">
        <title>Whole genome shotgun sequence of Streptomyces violascens NBRC 12920.</title>
        <authorList>
            <person name="Komaki H."/>
            <person name="Tamura T."/>
        </authorList>
    </citation>
    <scope>NUCLEOTIDE SEQUENCE</scope>
    <source>
        <strain evidence="1">NBRC 12920</strain>
    </source>
</reference>
<protein>
    <submittedName>
        <fullName evidence="1">Uncharacterized protein</fullName>
    </submittedName>
</protein>
<dbReference type="EMBL" id="BNDY01000021">
    <property type="protein sequence ID" value="GHI43621.1"/>
    <property type="molecule type" value="Genomic_DNA"/>
</dbReference>
<name>A0ABQ3R267_9ACTN</name>
<sequence>MISEVITSVTGATVTPLARWVRKLWQRRSPLMVVATPRIPKAWKLALPDTEPLHAPVPLTHSERRYRQMYEWLRAKGAYDYGLTSLDLRLENRSGEPLIITDIGVHKLTAGVPLRAALVSYPPAGAVQKELIYFDLDEVDPTGRPARFDMDRLEPIGEQPYFLDRDVKLGAGESQTFHIAGAALRSRVSWELSVTILQAGKYQKIIVQPGSGPLRTSGTPTQGFDGEWIWNWFAGEAASFTPAPHPTA</sequence>